<organism evidence="14 15">
    <name type="scientific">Nosocomiicoccus ampullae</name>
    <dbReference type="NCBI Taxonomy" id="489910"/>
    <lineage>
        <taxon>Bacteria</taxon>
        <taxon>Bacillati</taxon>
        <taxon>Bacillota</taxon>
        <taxon>Bacilli</taxon>
        <taxon>Bacillales</taxon>
        <taxon>Staphylococcaceae</taxon>
        <taxon>Nosocomiicoccus</taxon>
    </lineage>
</organism>
<dbReference type="InterPro" id="IPR001460">
    <property type="entry name" value="PCN-bd_Tpept"/>
</dbReference>
<dbReference type="GO" id="GO:0005886">
    <property type="term" value="C:plasma membrane"/>
    <property type="evidence" value="ECO:0007669"/>
    <property type="project" value="UniProtKB-SubCell"/>
</dbReference>
<dbReference type="InterPro" id="IPR036138">
    <property type="entry name" value="PBP_dimer_sf"/>
</dbReference>
<comment type="caution">
    <text evidence="14">The sequence shown here is derived from an EMBL/GenBank/DDBJ whole genome shotgun (WGS) entry which is preliminary data.</text>
</comment>
<keyword evidence="9 11" id="KW-0472">Membrane</keyword>
<evidence type="ECO:0000256" key="10">
    <source>
        <dbReference type="ARBA" id="ARBA00023316"/>
    </source>
</evidence>
<evidence type="ECO:0000259" key="13">
    <source>
        <dbReference type="Pfam" id="PF03717"/>
    </source>
</evidence>
<dbReference type="GO" id="GO:0008360">
    <property type="term" value="P:regulation of cell shape"/>
    <property type="evidence" value="ECO:0007669"/>
    <property type="project" value="UniProtKB-KW"/>
</dbReference>
<evidence type="ECO:0000256" key="9">
    <source>
        <dbReference type="ARBA" id="ARBA00023136"/>
    </source>
</evidence>
<gene>
    <name evidence="14" type="ORF">HNQ45_001327</name>
</gene>
<dbReference type="PANTHER" id="PTHR30627:SF2">
    <property type="entry name" value="PEPTIDOGLYCAN D,D-TRANSPEPTIDASE MRDA"/>
    <property type="match status" value="1"/>
</dbReference>
<evidence type="ECO:0000256" key="4">
    <source>
        <dbReference type="ARBA" id="ARBA00022475"/>
    </source>
</evidence>
<dbReference type="PANTHER" id="PTHR30627">
    <property type="entry name" value="PEPTIDOGLYCAN D,D-TRANSPEPTIDASE"/>
    <property type="match status" value="1"/>
</dbReference>
<dbReference type="Gene3D" id="3.90.1310.10">
    <property type="entry name" value="Penicillin-binding protein 2a (Domain 2)"/>
    <property type="match status" value="1"/>
</dbReference>
<dbReference type="SUPFAM" id="SSF56601">
    <property type="entry name" value="beta-lactamase/transpeptidase-like"/>
    <property type="match status" value="1"/>
</dbReference>
<keyword evidence="7" id="KW-0573">Peptidoglycan synthesis</keyword>
<dbReference type="Gene3D" id="3.40.710.10">
    <property type="entry name" value="DD-peptidase/beta-lactamase superfamily"/>
    <property type="match status" value="1"/>
</dbReference>
<dbReference type="EMBL" id="JACHHF010000007">
    <property type="protein sequence ID" value="MBB5176439.1"/>
    <property type="molecule type" value="Genomic_DNA"/>
</dbReference>
<dbReference type="Pfam" id="PF00905">
    <property type="entry name" value="Transpeptidase"/>
    <property type="match status" value="1"/>
</dbReference>
<dbReference type="InterPro" id="IPR005311">
    <property type="entry name" value="PBP_dimer"/>
</dbReference>
<dbReference type="Proteomes" id="UP000579136">
    <property type="component" value="Unassembled WGS sequence"/>
</dbReference>
<reference evidence="14 15" key="1">
    <citation type="submission" date="2020-08" db="EMBL/GenBank/DDBJ databases">
        <title>Genomic Encyclopedia of Type Strains, Phase IV (KMG-IV): sequencing the most valuable type-strain genomes for metagenomic binning, comparative biology and taxonomic classification.</title>
        <authorList>
            <person name="Goeker M."/>
        </authorList>
    </citation>
    <scope>NUCLEOTIDE SEQUENCE [LARGE SCALE GENOMIC DNA]</scope>
    <source>
        <strain evidence="14 15">DSM 19163</strain>
    </source>
</reference>
<feature type="domain" description="Penicillin-binding protein dimerisation" evidence="13">
    <location>
        <begin position="64"/>
        <end position="304"/>
    </location>
</feature>
<evidence type="ECO:0000256" key="5">
    <source>
        <dbReference type="ARBA" id="ARBA00022692"/>
    </source>
</evidence>
<evidence type="ECO:0000256" key="7">
    <source>
        <dbReference type="ARBA" id="ARBA00022984"/>
    </source>
</evidence>
<evidence type="ECO:0000256" key="2">
    <source>
        <dbReference type="ARBA" id="ARBA00004236"/>
    </source>
</evidence>
<proteinExistence type="inferred from homology"/>
<dbReference type="InterPro" id="IPR012338">
    <property type="entry name" value="Beta-lactam/transpept-like"/>
</dbReference>
<sequence length="730" mass="83259">MRRVKKKSSEAIKYQLFKSRANTLIFIVFISFLILIVRLGYLQVVQGDSYHERVENAQYVKINQNVPRGEIYDRNGNVLVQNKSERAIFFTRHRNMSNGEIMEIAEKLSEYLKMDDEKISLRDKQDYALNKYFDDLLKEMPNEAKLLEDGNISKNDFNEEAYNQISDDYLDDLLTKDDINIISIYTKMIVASELNPVTIKGSDVTEKEFASINEDLDDLEGITTGMDWKREYPYGSTLRTIFGDISSPEEGLPKELSEYYKSLGYSQNDRVGKSYLEFQYEDILRGEKEEVKYSTDRAGRIINQEVVKEGKPGNDLYLTIDIELQQELEELAEYHLKEMHNLAIQAKERADTYGDIEWDIRPEFLDTVNLVVQDPYNGDVLAMVGKHINEDGEIEDFDYGTFAVTYVPGSSVKVATVTTGYQNDVLSPGEFIVDEPLQFADGTNKSSFFNRKNHYNIDDQEALMVSSNVYMIKTALRLLGLEYQNNMPLPSDISQDAYKLRNGLNQFGLGVSTGIDLPNEDTGISPPLTNNAGNYIDLAIGQYDTYSAMQLSQYISTVANGGSRIETHLAKEIREHNPNAPGKVLRTFNANVLNTVMMSEAEKNQIYAGLYDVFNTHDESTNRYGTGWDAYHKLEPKAAGKTGTAEAFREGVPVLNQTYIGYAPYDNPDMAFSIIWPTTPMTIPFFPAQYMGRDVIQKYYELEYGAPKKGYHKYDLNEFYPRIKAGTYDS</sequence>
<dbReference type="Gene3D" id="1.10.10.1230">
    <property type="entry name" value="Penicillin-binding protein, N-terminal non-catalytic domain, head sub-domain"/>
    <property type="match status" value="1"/>
</dbReference>
<dbReference type="GO" id="GO:0008658">
    <property type="term" value="F:penicillin binding"/>
    <property type="evidence" value="ECO:0007669"/>
    <property type="project" value="InterPro"/>
</dbReference>
<dbReference type="SUPFAM" id="SSF56519">
    <property type="entry name" value="Penicillin binding protein dimerisation domain"/>
    <property type="match status" value="1"/>
</dbReference>
<dbReference type="InterPro" id="IPR050515">
    <property type="entry name" value="Beta-lactam/transpept"/>
</dbReference>
<evidence type="ECO:0000256" key="3">
    <source>
        <dbReference type="ARBA" id="ARBA00007171"/>
    </source>
</evidence>
<keyword evidence="8 11" id="KW-1133">Transmembrane helix</keyword>
<evidence type="ECO:0000313" key="14">
    <source>
        <dbReference type="EMBL" id="MBB5176439.1"/>
    </source>
</evidence>
<dbReference type="Pfam" id="PF03717">
    <property type="entry name" value="PBP_dimer"/>
    <property type="match status" value="1"/>
</dbReference>
<keyword evidence="14" id="KW-0378">Hydrolase</keyword>
<dbReference type="AlphaFoldDB" id="A0A9Q2HFN4"/>
<evidence type="ECO:0000256" key="1">
    <source>
        <dbReference type="ARBA" id="ARBA00004167"/>
    </source>
</evidence>
<evidence type="ECO:0000256" key="6">
    <source>
        <dbReference type="ARBA" id="ARBA00022960"/>
    </source>
</evidence>
<comment type="similarity">
    <text evidence="3">Belongs to the transpeptidase family.</text>
</comment>
<keyword evidence="4" id="KW-1003">Cell membrane</keyword>
<protein>
    <submittedName>
        <fullName evidence="14">Penicillin-binding protein 3</fullName>
        <ecNumber evidence="14">3.4.-.-</ecNumber>
    </submittedName>
</protein>
<dbReference type="RefSeq" id="WP_183674931.1">
    <property type="nucleotide sequence ID" value="NZ_CBCRYX010000008.1"/>
</dbReference>
<keyword evidence="5 11" id="KW-0812">Transmembrane</keyword>
<evidence type="ECO:0000256" key="8">
    <source>
        <dbReference type="ARBA" id="ARBA00022989"/>
    </source>
</evidence>
<dbReference type="EC" id="3.4.-.-" evidence="14"/>
<comment type="subcellular location">
    <subcellularLocation>
        <location evidence="2">Cell membrane</location>
    </subcellularLocation>
    <subcellularLocation>
        <location evidence="1">Membrane</location>
        <topology evidence="1">Single-pass membrane protein</topology>
    </subcellularLocation>
</comment>
<dbReference type="GO" id="GO:0071972">
    <property type="term" value="F:peptidoglycan L,D-transpeptidase activity"/>
    <property type="evidence" value="ECO:0007669"/>
    <property type="project" value="TreeGrafter"/>
</dbReference>
<keyword evidence="15" id="KW-1185">Reference proteome</keyword>
<keyword evidence="6" id="KW-0133">Cell shape</keyword>
<dbReference type="GO" id="GO:0071555">
    <property type="term" value="P:cell wall organization"/>
    <property type="evidence" value="ECO:0007669"/>
    <property type="project" value="UniProtKB-KW"/>
</dbReference>
<feature type="domain" description="Penicillin-binding protein transpeptidase" evidence="12">
    <location>
        <begin position="371"/>
        <end position="678"/>
    </location>
</feature>
<keyword evidence="10" id="KW-0961">Cell wall biogenesis/degradation</keyword>
<evidence type="ECO:0000256" key="11">
    <source>
        <dbReference type="SAM" id="Phobius"/>
    </source>
</evidence>
<dbReference type="GO" id="GO:0009252">
    <property type="term" value="P:peptidoglycan biosynthetic process"/>
    <property type="evidence" value="ECO:0007669"/>
    <property type="project" value="UniProtKB-KW"/>
</dbReference>
<feature type="transmembrane region" description="Helical" evidence="11">
    <location>
        <begin position="21"/>
        <end position="41"/>
    </location>
</feature>
<accession>A0A9Q2HFN4</accession>
<evidence type="ECO:0000259" key="12">
    <source>
        <dbReference type="Pfam" id="PF00905"/>
    </source>
</evidence>
<name>A0A9Q2HFN4_9STAP</name>
<evidence type="ECO:0000313" key="15">
    <source>
        <dbReference type="Proteomes" id="UP000579136"/>
    </source>
</evidence>